<proteinExistence type="predicted"/>
<name>A0A914L847_MELIC</name>
<keyword evidence="1" id="KW-1185">Reference proteome</keyword>
<dbReference type="WBParaSite" id="Minc3s00318g10094">
    <property type="protein sequence ID" value="Minc3s00318g10094"/>
    <property type="gene ID" value="Minc3s00318g10094"/>
</dbReference>
<dbReference type="Proteomes" id="UP000887563">
    <property type="component" value="Unplaced"/>
</dbReference>
<accession>A0A914L847</accession>
<evidence type="ECO:0000313" key="1">
    <source>
        <dbReference type="Proteomes" id="UP000887563"/>
    </source>
</evidence>
<reference evidence="2" key="1">
    <citation type="submission" date="2022-11" db="UniProtKB">
        <authorList>
            <consortium name="WormBaseParasite"/>
        </authorList>
    </citation>
    <scope>IDENTIFICATION</scope>
</reference>
<evidence type="ECO:0000313" key="2">
    <source>
        <dbReference type="WBParaSite" id="Minc3s00318g10094"/>
    </source>
</evidence>
<dbReference type="AlphaFoldDB" id="A0A914L847"/>
<protein>
    <submittedName>
        <fullName evidence="2">Phosphoglycerate mutase</fullName>
    </submittedName>
</protein>
<organism evidence="1 2">
    <name type="scientific">Meloidogyne incognita</name>
    <name type="common">Southern root-knot nematode worm</name>
    <name type="synonym">Oxyuris incognita</name>
    <dbReference type="NCBI Taxonomy" id="6306"/>
    <lineage>
        <taxon>Eukaryota</taxon>
        <taxon>Metazoa</taxon>
        <taxon>Ecdysozoa</taxon>
        <taxon>Nematoda</taxon>
        <taxon>Chromadorea</taxon>
        <taxon>Rhabditida</taxon>
        <taxon>Tylenchina</taxon>
        <taxon>Tylenchomorpha</taxon>
        <taxon>Tylenchoidea</taxon>
        <taxon>Meloidogynidae</taxon>
        <taxon>Meloidogyninae</taxon>
        <taxon>Meloidogyne</taxon>
        <taxon>Meloidogyne incognita group</taxon>
    </lineage>
</organism>
<sequence length="110" mass="12277">MVYEHFPFITTSDVQEARKSDIGCIERMEYVLNELLARAENGDIPNPFYSNNVEYGNNGWILPGEEDAEQIVIVTHGLAISAIQNLVGGVFTYSPQTSITKIVELDPTRT</sequence>